<evidence type="ECO:0000256" key="5">
    <source>
        <dbReference type="ARBA" id="ARBA00022840"/>
    </source>
</evidence>
<dbReference type="AlphaFoldDB" id="A0A172XV48"/>
<dbReference type="OrthoDB" id="9801978at2"/>
<keyword evidence="4" id="KW-0547">Nucleotide-binding</keyword>
<dbReference type="PRINTS" id="PR00992">
    <property type="entry name" value="ALARACEMASE"/>
</dbReference>
<dbReference type="GO" id="GO:0016881">
    <property type="term" value="F:acid-amino acid ligase activity"/>
    <property type="evidence" value="ECO:0007669"/>
    <property type="project" value="InterPro"/>
</dbReference>
<dbReference type="InterPro" id="IPR051046">
    <property type="entry name" value="MurCDEF_CellWall_CoF430Synth"/>
</dbReference>
<evidence type="ECO:0000313" key="12">
    <source>
        <dbReference type="EMBL" id="ANF50705.1"/>
    </source>
</evidence>
<dbReference type="InterPro" id="IPR035911">
    <property type="entry name" value="MurE/MurF_N"/>
</dbReference>
<comment type="function">
    <text evidence="8">Catalyzes the interconversion of L-alanine and D-alanine. May also act on other amino acids.</text>
</comment>
<dbReference type="Proteomes" id="UP000077824">
    <property type="component" value="Chromosome"/>
</dbReference>
<feature type="domain" description="Alanine racemase C-terminal" evidence="11">
    <location>
        <begin position="688"/>
        <end position="813"/>
    </location>
</feature>
<keyword evidence="6 8" id="KW-0663">Pyridoxal phosphate</keyword>
<dbReference type="InterPro" id="IPR036615">
    <property type="entry name" value="Mur_ligase_C_dom_sf"/>
</dbReference>
<dbReference type="Gene3D" id="3.40.1390.10">
    <property type="entry name" value="MurE/MurF, N-terminal domain"/>
    <property type="match status" value="1"/>
</dbReference>
<comment type="similarity">
    <text evidence="8">Belongs to the alanine racemase family.</text>
</comment>
<evidence type="ECO:0000256" key="9">
    <source>
        <dbReference type="PIRSR" id="PIRSR600821-50"/>
    </source>
</evidence>
<feature type="binding site" evidence="8 10">
    <location>
        <position position="758"/>
    </location>
    <ligand>
        <name>substrate</name>
    </ligand>
</feature>
<dbReference type="EC" id="5.1.1.1" evidence="8"/>
<dbReference type="CDD" id="cd00430">
    <property type="entry name" value="PLPDE_III_AR"/>
    <property type="match status" value="1"/>
</dbReference>
<gene>
    <name evidence="12" type="ORF">A0O34_09300</name>
</gene>
<dbReference type="UniPathway" id="UPA00042">
    <property type="reaction ID" value="UER00497"/>
</dbReference>
<keyword evidence="5" id="KW-0067">ATP-binding</keyword>
<dbReference type="SUPFAM" id="SSF63418">
    <property type="entry name" value="MurE/MurF N-terminal domain"/>
    <property type="match status" value="1"/>
</dbReference>
<evidence type="ECO:0000256" key="2">
    <source>
        <dbReference type="ARBA" id="ARBA00001933"/>
    </source>
</evidence>
<dbReference type="SUPFAM" id="SSF53623">
    <property type="entry name" value="MurD-like peptide ligases, catalytic domain"/>
    <property type="match status" value="1"/>
</dbReference>
<dbReference type="InterPro" id="IPR009006">
    <property type="entry name" value="Ala_racemase/Decarboxylase_C"/>
</dbReference>
<dbReference type="NCBIfam" id="NF008897">
    <property type="entry name" value="PRK11930.1"/>
    <property type="match status" value="1"/>
</dbReference>
<dbReference type="STRING" id="1685010.A0O34_09300"/>
<dbReference type="PANTHER" id="PTHR43024">
    <property type="entry name" value="UDP-N-ACETYLMURAMOYL-TRIPEPTIDE--D-ALANYL-D-ALANINE LIGASE"/>
    <property type="match status" value="1"/>
</dbReference>
<evidence type="ECO:0000256" key="10">
    <source>
        <dbReference type="PIRSR" id="PIRSR600821-52"/>
    </source>
</evidence>
<evidence type="ECO:0000313" key="13">
    <source>
        <dbReference type="Proteomes" id="UP000077824"/>
    </source>
</evidence>
<dbReference type="GO" id="GO:0008784">
    <property type="term" value="F:alanine racemase activity"/>
    <property type="evidence" value="ECO:0007669"/>
    <property type="project" value="UniProtKB-UniRule"/>
</dbReference>
<dbReference type="Gene3D" id="2.40.37.10">
    <property type="entry name" value="Lyase, Ornithine Decarboxylase, Chain A, domain 1"/>
    <property type="match status" value="1"/>
</dbReference>
<dbReference type="InterPro" id="IPR029066">
    <property type="entry name" value="PLP-binding_barrel"/>
</dbReference>
<dbReference type="GO" id="GO:0030170">
    <property type="term" value="F:pyridoxal phosphate binding"/>
    <property type="evidence" value="ECO:0007669"/>
    <property type="project" value="UniProtKB-UniRule"/>
</dbReference>
<protein>
    <recommendedName>
        <fullName evidence="8">Alanine racemase</fullName>
        <ecNumber evidence="8">5.1.1.1</ecNumber>
    </recommendedName>
</protein>
<dbReference type="Pfam" id="PF01168">
    <property type="entry name" value="Ala_racemase_N"/>
    <property type="match status" value="1"/>
</dbReference>
<keyword evidence="3 12" id="KW-0436">Ligase</keyword>
<dbReference type="Gene3D" id="3.20.20.10">
    <property type="entry name" value="Alanine racemase"/>
    <property type="match status" value="1"/>
</dbReference>
<feature type="binding site" evidence="8 10">
    <location>
        <position position="582"/>
    </location>
    <ligand>
        <name>substrate</name>
    </ligand>
</feature>
<dbReference type="InterPro" id="IPR000821">
    <property type="entry name" value="Ala_racemase"/>
</dbReference>
<feature type="modified residue" description="N6-(pyridoxal phosphate)lysine" evidence="8 9">
    <location>
        <position position="483"/>
    </location>
</feature>
<dbReference type="RefSeq" id="WP_066753997.1">
    <property type="nucleotide sequence ID" value="NZ_CP015199.1"/>
</dbReference>
<dbReference type="SUPFAM" id="SSF51419">
    <property type="entry name" value="PLP-binding barrel"/>
    <property type="match status" value="1"/>
</dbReference>
<dbReference type="SMART" id="SM01005">
    <property type="entry name" value="Ala_racemase_C"/>
    <property type="match status" value="1"/>
</dbReference>
<accession>A0A172XV48</accession>
<dbReference type="SUPFAM" id="SSF53244">
    <property type="entry name" value="MurD-like peptide ligases, peptide-binding domain"/>
    <property type="match status" value="1"/>
</dbReference>
<organism evidence="12 13">
    <name type="scientific">Chryseobacterium glaciei</name>
    <dbReference type="NCBI Taxonomy" id="1685010"/>
    <lineage>
        <taxon>Bacteria</taxon>
        <taxon>Pseudomonadati</taxon>
        <taxon>Bacteroidota</taxon>
        <taxon>Flavobacteriia</taxon>
        <taxon>Flavobacteriales</taxon>
        <taxon>Weeksellaceae</taxon>
        <taxon>Chryseobacterium group</taxon>
        <taxon>Chryseobacterium</taxon>
    </lineage>
</organism>
<evidence type="ECO:0000259" key="11">
    <source>
        <dbReference type="SMART" id="SM01005"/>
    </source>
</evidence>
<dbReference type="Gene3D" id="3.40.1190.10">
    <property type="entry name" value="Mur-like, catalytic domain"/>
    <property type="match status" value="1"/>
</dbReference>
<dbReference type="InterPro" id="IPR013221">
    <property type="entry name" value="Mur_ligase_cen"/>
</dbReference>
<comment type="catalytic activity">
    <reaction evidence="1 8">
        <text>L-alanine = D-alanine</text>
        <dbReference type="Rhea" id="RHEA:20249"/>
        <dbReference type="ChEBI" id="CHEBI:57416"/>
        <dbReference type="ChEBI" id="CHEBI:57972"/>
        <dbReference type="EC" id="5.1.1.1"/>
    </reaction>
</comment>
<evidence type="ECO:0000256" key="8">
    <source>
        <dbReference type="HAMAP-Rule" id="MF_01201"/>
    </source>
</evidence>
<dbReference type="GO" id="GO:0030632">
    <property type="term" value="P:D-alanine biosynthetic process"/>
    <property type="evidence" value="ECO:0007669"/>
    <property type="project" value="UniProtKB-UniRule"/>
</dbReference>
<dbReference type="KEGG" id="chh:A0O34_09300"/>
<dbReference type="InterPro" id="IPR001608">
    <property type="entry name" value="Ala_racemase_N"/>
</dbReference>
<keyword evidence="7 8" id="KW-0413">Isomerase</keyword>
<dbReference type="SUPFAM" id="SSF50621">
    <property type="entry name" value="Alanine racemase C-terminal domain-like"/>
    <property type="match status" value="1"/>
</dbReference>
<dbReference type="InterPro" id="IPR036565">
    <property type="entry name" value="Mur-like_cat_sf"/>
</dbReference>
<dbReference type="PANTHER" id="PTHR43024:SF1">
    <property type="entry name" value="UDP-N-ACETYLMURAMOYL-TRIPEPTIDE--D-ALANYL-D-ALANINE LIGASE"/>
    <property type="match status" value="1"/>
</dbReference>
<name>A0A172XV48_9FLAO</name>
<evidence type="ECO:0000256" key="7">
    <source>
        <dbReference type="ARBA" id="ARBA00023235"/>
    </source>
</evidence>
<dbReference type="Pfam" id="PF00842">
    <property type="entry name" value="Ala_racemase_C"/>
    <property type="match status" value="1"/>
</dbReference>
<evidence type="ECO:0000256" key="1">
    <source>
        <dbReference type="ARBA" id="ARBA00000316"/>
    </source>
</evidence>
<dbReference type="HAMAP" id="MF_01201">
    <property type="entry name" value="Ala_racemase"/>
    <property type="match status" value="1"/>
</dbReference>
<dbReference type="GO" id="GO:0005524">
    <property type="term" value="F:ATP binding"/>
    <property type="evidence" value="ECO:0007669"/>
    <property type="project" value="UniProtKB-KW"/>
</dbReference>
<dbReference type="NCBIfam" id="TIGR00492">
    <property type="entry name" value="alr"/>
    <property type="match status" value="1"/>
</dbReference>
<dbReference type="FunFam" id="3.20.20.10:FF:000002">
    <property type="entry name" value="Alanine racemase"/>
    <property type="match status" value="1"/>
</dbReference>
<proteinExistence type="inferred from homology"/>
<evidence type="ECO:0000256" key="4">
    <source>
        <dbReference type="ARBA" id="ARBA00022741"/>
    </source>
</evidence>
<dbReference type="InterPro" id="IPR011079">
    <property type="entry name" value="Ala_racemase_C"/>
</dbReference>
<comment type="pathway">
    <text evidence="8">Amino-acid biosynthesis; D-alanine biosynthesis; D-alanine from L-alanine: step 1/1.</text>
</comment>
<sequence length="815" mass="92585">MNYTVQQIAEITNSQIIGDENLIVKTIAFDSRIIYSTKNAAFIAINTQKNSGEKFIEAAIDRGITIIISEHQFPQFENVTWIIVENSIDFLQKLAKYHFENTTLQSIGITGSNGKTILKEWLYQCLWNEFPTVKSPKSFNSQIGLPLSLLQINESHKLGIFEVGISKPNEMQKLENIFHPQIGLLTHIGTAHAANFESEEELIDEKIKLFKDSKTVIYNGDNELVDKKIKALYSSKKLISYGFKGHNHVFIKNNISKDENIVVEYFGEEISFPANQRDEATLTNALALITVLKELGIENQKIVEKINALKAVEMRLEAIEGIKNNIVINDSFNLDLDSLKTALQFLNEYNKTKKSLVLTDIVGVNSNSQELYEEVSELVNEQKFDSVFLIGDEISKFSDLFKSKTSTFINTQELIDSKHLTELENQIILLKGARKFEIEKLKDLLELRKHDTVLEVNLNAILHNINYHKSLLKPETKMMAMVKANSYGLGSYEISEFLQHHHIDYLGVAYADEGVELRKKGITTPIVVMNPEQHSYDAIIEYNLEPEIYSFRVLDLFYEAVQKSGYDKKFPIHIKLETGMHRLGFKDFELDQLSETLNERNLKVQSIFSHLSSSDVPEEKEFTLKQLEVFEKNSSYFIEKLGYSPLRHILNSSGITSYTNHQYNMVRIGIGMLGESPNSEIQKQLQSVVSFKTVISQISLVENGESVGYSRRYKTDHLTKIATIPVGYADGIPRLIGNQIGKVGINKTLAPIVGSICMDMMMLNVDNIPNVKEGDTVTVFNSKPSLKEFAAYCKTITYEVLTSISPRVKRIYIKD</sequence>
<comment type="cofactor">
    <cofactor evidence="2 8 9">
        <name>pyridoxal 5'-phosphate</name>
        <dbReference type="ChEBI" id="CHEBI:597326"/>
    </cofactor>
</comment>
<evidence type="ECO:0000256" key="3">
    <source>
        <dbReference type="ARBA" id="ARBA00022598"/>
    </source>
</evidence>
<feature type="active site" description="Proton acceptor; specific for D-alanine" evidence="8">
    <location>
        <position position="483"/>
    </location>
</feature>
<feature type="active site" description="Proton acceptor; specific for L-alanine" evidence="8">
    <location>
        <position position="709"/>
    </location>
</feature>
<keyword evidence="13" id="KW-1185">Reference proteome</keyword>
<dbReference type="Pfam" id="PF08245">
    <property type="entry name" value="Mur_ligase_M"/>
    <property type="match status" value="1"/>
</dbReference>
<reference evidence="12 13" key="1">
    <citation type="submission" date="2016-04" db="EMBL/GenBank/DDBJ databases">
        <title>Complete Genome Sequence of Chryseobacterium sp. IHBB 10212.</title>
        <authorList>
            <person name="Pal M."/>
            <person name="Swarnkar M.K."/>
            <person name="Kaushal K."/>
            <person name="Chhibber S."/>
            <person name="Singh A.K."/>
            <person name="Gulati A."/>
        </authorList>
    </citation>
    <scope>NUCLEOTIDE SEQUENCE [LARGE SCALE GENOMIC DNA]</scope>
    <source>
        <strain evidence="12 13">IHBB 10212</strain>
    </source>
</reference>
<dbReference type="EMBL" id="CP015199">
    <property type="protein sequence ID" value="ANF50705.1"/>
    <property type="molecule type" value="Genomic_DNA"/>
</dbReference>
<evidence type="ECO:0000256" key="6">
    <source>
        <dbReference type="ARBA" id="ARBA00022898"/>
    </source>
</evidence>
<dbReference type="Gene3D" id="3.90.190.20">
    <property type="entry name" value="Mur ligase, C-terminal domain"/>
    <property type="match status" value="1"/>
</dbReference>